<protein>
    <submittedName>
        <fullName evidence="8">FecR family protein</fullName>
    </submittedName>
</protein>
<name>A0A561XUY6_ACIDE</name>
<feature type="signal peptide" evidence="5">
    <location>
        <begin position="1"/>
        <end position="28"/>
    </location>
</feature>
<evidence type="ECO:0000256" key="1">
    <source>
        <dbReference type="ARBA" id="ARBA00004442"/>
    </source>
</evidence>
<comment type="subcellular location">
    <subcellularLocation>
        <location evidence="1">Cell outer membrane</location>
    </subcellularLocation>
</comment>
<dbReference type="SUPFAM" id="SSF48452">
    <property type="entry name" value="TPR-like"/>
    <property type="match status" value="1"/>
</dbReference>
<dbReference type="InterPro" id="IPR000531">
    <property type="entry name" value="Beta-barrel_TonB"/>
</dbReference>
<organism evidence="8 9">
    <name type="scientific">Acidovorax delafieldii</name>
    <name type="common">Pseudomonas delafieldii</name>
    <dbReference type="NCBI Taxonomy" id="47920"/>
    <lineage>
        <taxon>Bacteria</taxon>
        <taxon>Pseudomonadati</taxon>
        <taxon>Pseudomonadota</taxon>
        <taxon>Betaproteobacteria</taxon>
        <taxon>Burkholderiales</taxon>
        <taxon>Comamonadaceae</taxon>
        <taxon>Acidovorax</taxon>
    </lineage>
</organism>
<dbReference type="InterPro" id="IPR011990">
    <property type="entry name" value="TPR-like_helical_dom_sf"/>
</dbReference>
<dbReference type="PANTHER" id="PTHR38731">
    <property type="entry name" value="LIPL45-RELATED LIPOPROTEIN-RELATED"/>
    <property type="match status" value="1"/>
</dbReference>
<dbReference type="RefSeq" id="WP_146870640.1">
    <property type="nucleotide sequence ID" value="NZ_VJWE01000011.1"/>
</dbReference>
<feature type="chain" id="PRO_5022169021" evidence="5">
    <location>
        <begin position="29"/>
        <end position="1189"/>
    </location>
</feature>
<evidence type="ECO:0000256" key="4">
    <source>
        <dbReference type="PROSITE-ProRule" id="PRU00339"/>
    </source>
</evidence>
<dbReference type="Proteomes" id="UP000321485">
    <property type="component" value="Unassembled WGS sequence"/>
</dbReference>
<evidence type="ECO:0000313" key="8">
    <source>
        <dbReference type="EMBL" id="TWG39930.1"/>
    </source>
</evidence>
<dbReference type="GO" id="GO:0009279">
    <property type="term" value="C:cell outer membrane"/>
    <property type="evidence" value="ECO:0007669"/>
    <property type="project" value="UniProtKB-SubCell"/>
</dbReference>
<dbReference type="SUPFAM" id="SSF56935">
    <property type="entry name" value="Porins"/>
    <property type="match status" value="1"/>
</dbReference>
<feature type="repeat" description="TPR" evidence="4">
    <location>
        <begin position="389"/>
        <end position="422"/>
    </location>
</feature>
<dbReference type="Pfam" id="PF00593">
    <property type="entry name" value="TonB_dep_Rec_b-barrel"/>
    <property type="match status" value="1"/>
</dbReference>
<feature type="domain" description="TonB-dependent receptor-like beta-barrel" evidence="6">
    <location>
        <begin position="1071"/>
        <end position="1169"/>
    </location>
</feature>
<keyword evidence="4" id="KW-0802">TPR repeat</keyword>
<accession>A0A561XUY6</accession>
<evidence type="ECO:0000259" key="7">
    <source>
        <dbReference type="Pfam" id="PF04773"/>
    </source>
</evidence>
<dbReference type="PROSITE" id="PS50005">
    <property type="entry name" value="TPR"/>
    <property type="match status" value="1"/>
</dbReference>
<gene>
    <name evidence="8" type="ORF">ATF69_1802</name>
</gene>
<comment type="caution">
    <text evidence="8">The sequence shown here is derived from an EMBL/GenBank/DDBJ whole genome shotgun (WGS) entry which is preliminary data.</text>
</comment>
<keyword evidence="5" id="KW-0732">Signal</keyword>
<dbReference type="Pfam" id="PF13432">
    <property type="entry name" value="TPR_16"/>
    <property type="match status" value="1"/>
</dbReference>
<sequence>MSHPKFRWSALAALVAATAAACPLVAQATVPAGAAAEIISLQGAGDQRAASAADWGPARLAQALAQGDFVRTRQAAKMALLFADDTQLRLHQNTVLQVKGVATPAQPVTTLLLNAGRAWTQTKRADGSRLNLETPAATAAIRGTDWDISVEDDGRTLITVLSGTVEFSNAQGSVSVGANEAALAEVGKAPVKLVLSQPRDRIQWVNALRADPVPHLSAEPVPAALAPVRDALAARDLAAARAALAQARTAAAPVWVDVFDAAVALQAGDLLAARGSLARQVAAVDAAPLPAWLMQSDVQLMEGEGAAAAGTLRTALQRWPAHPALVAQLARVQILSDRVDEAAATLAPAQGTAHADLALVRAELARRRGDAPGTLAAYAEAQTLAPGDARAWQGLGSAHAEREDPRPARENLRRALQLSPQSPGAWGELGTLETFVNQFTEAGQAFATALGDNPADYVALTGQGLLHLKQGQPDAALDAFLRAGVMEPRYARAKTWTAVAYYQLGRHQDALTTLQQATVLDDKDPVPYMLLAQIHTDLFQPGEAVEAARAAVARMPYLKSLNQVANDQKGSANLGASLAFFGMEDWALEMAQQSFYPYWGGSHLFMADRYAGEFNKNSALFQGFLTDPMAFGGSQRYSPLLQQPGSHGSVGVTLDREFYRMRAPAVTLNGLDNSHVPVSWFFKAQTADVSAYPFDLQVNRLPAMRAGEGDLRAHAITAGVGMQPTERINLFAYANQFSMRLRGQNAQETSLDDTVTQGALGMAYRWGPTEQTWIKLGRSVDNLQLLRYPTAYIEPPFLTVMGVSSAPRKDFSDIQLRHTVDTTPGSRWSVTLEHVRERQNNLLAGEAAVVADIPNVGLYRDYLVLAGYNRIDRRYTGLTLATTQRLDPALSLDAALGLQQIRHRVDGLTQSYLVGLDALSEDQARRADTERVVTPRLGAVWQPAARTTLRVAYQDWLRPLSVSTLASVETAGIPVEDRLVEAGGRHKRTVAQLGMEVGANTFVGLRADHLRVNNPGTIGVDLRTPSLPFLEEMRNAQLVNLSTSDLLEDTPSFERGTLQTLGGTVNHMFSRRWSGYAKYLYQHSESRMLDGGAEVVGRIPYIPRHTVALGATWASAQRLYLSARAVYRSERFEDKENLTRRAPGWGVDLMGFWETQDKRWVVGVAAMNLWAPKSDRQKTRYVLDARYRF</sequence>
<dbReference type="InterPro" id="IPR019734">
    <property type="entry name" value="TPR_rpt"/>
</dbReference>
<dbReference type="PROSITE" id="PS51257">
    <property type="entry name" value="PROKAR_LIPOPROTEIN"/>
    <property type="match status" value="1"/>
</dbReference>
<dbReference type="EMBL" id="VJWE01000011">
    <property type="protein sequence ID" value="TWG39930.1"/>
    <property type="molecule type" value="Genomic_DNA"/>
</dbReference>
<dbReference type="Pfam" id="PF04773">
    <property type="entry name" value="FecR"/>
    <property type="match status" value="1"/>
</dbReference>
<evidence type="ECO:0000259" key="6">
    <source>
        <dbReference type="Pfam" id="PF00593"/>
    </source>
</evidence>
<evidence type="ECO:0000256" key="2">
    <source>
        <dbReference type="ARBA" id="ARBA00023136"/>
    </source>
</evidence>
<evidence type="ECO:0000256" key="3">
    <source>
        <dbReference type="ARBA" id="ARBA00023237"/>
    </source>
</evidence>
<evidence type="ECO:0000256" key="5">
    <source>
        <dbReference type="SAM" id="SignalP"/>
    </source>
</evidence>
<keyword evidence="2" id="KW-0472">Membrane</keyword>
<evidence type="ECO:0000313" key="9">
    <source>
        <dbReference type="Proteomes" id="UP000321485"/>
    </source>
</evidence>
<dbReference type="Gene3D" id="1.25.40.10">
    <property type="entry name" value="Tetratricopeptide repeat domain"/>
    <property type="match status" value="1"/>
</dbReference>
<dbReference type="InterPro" id="IPR006860">
    <property type="entry name" value="FecR"/>
</dbReference>
<dbReference type="Gene3D" id="2.60.120.1440">
    <property type="match status" value="1"/>
</dbReference>
<reference evidence="8 9" key="1">
    <citation type="journal article" date="2015" name="Stand. Genomic Sci.">
        <title>Genomic Encyclopedia of Bacterial and Archaeal Type Strains, Phase III: the genomes of soil and plant-associated and newly described type strains.</title>
        <authorList>
            <person name="Whitman W.B."/>
            <person name="Woyke T."/>
            <person name="Klenk H.P."/>
            <person name="Zhou Y."/>
            <person name="Lilburn T.G."/>
            <person name="Beck B.J."/>
            <person name="De Vos P."/>
            <person name="Vandamme P."/>
            <person name="Eisen J.A."/>
            <person name="Garrity G."/>
            <person name="Hugenholtz P."/>
            <person name="Kyrpides N.C."/>
        </authorList>
    </citation>
    <scope>NUCLEOTIDE SEQUENCE [LARGE SCALE GENOMIC DNA]</scope>
    <source>
        <strain evidence="8 9">DSM 64</strain>
    </source>
</reference>
<dbReference type="Pfam" id="PF14559">
    <property type="entry name" value="TPR_19"/>
    <property type="match status" value="1"/>
</dbReference>
<feature type="domain" description="FecR protein" evidence="7">
    <location>
        <begin position="69"/>
        <end position="166"/>
    </location>
</feature>
<dbReference type="Pfam" id="PF13428">
    <property type="entry name" value="TPR_14"/>
    <property type="match status" value="1"/>
</dbReference>
<dbReference type="GeneID" id="301983031"/>
<dbReference type="AlphaFoldDB" id="A0A561XUY6"/>
<dbReference type="InterPro" id="IPR036942">
    <property type="entry name" value="Beta-barrel_TonB_sf"/>
</dbReference>
<dbReference type="SMART" id="SM00028">
    <property type="entry name" value="TPR"/>
    <property type="match status" value="5"/>
</dbReference>
<dbReference type="Gene3D" id="2.40.170.20">
    <property type="entry name" value="TonB-dependent receptor, beta-barrel domain"/>
    <property type="match status" value="1"/>
</dbReference>
<proteinExistence type="predicted"/>
<keyword evidence="3" id="KW-0998">Cell outer membrane</keyword>